<dbReference type="Proteomes" id="UP000792457">
    <property type="component" value="Unassembled WGS sequence"/>
</dbReference>
<comment type="subcellular location">
    <subcellularLocation>
        <location evidence="4">Cytoplasm</location>
    </subcellularLocation>
</comment>
<dbReference type="AlphaFoldDB" id="A0A8K0KT62"/>
<keyword evidence="4" id="KW-0963">Cytoplasm</keyword>
<dbReference type="GO" id="GO:0008160">
    <property type="term" value="F:protein tyrosine phosphatase activator activity"/>
    <property type="evidence" value="ECO:0007669"/>
    <property type="project" value="TreeGrafter"/>
</dbReference>
<keyword evidence="4" id="KW-0413">Isomerase</keyword>
<dbReference type="EC" id="5.2.1.8" evidence="4"/>
<evidence type="ECO:0000313" key="6">
    <source>
        <dbReference type="Proteomes" id="UP000792457"/>
    </source>
</evidence>
<evidence type="ECO:0000256" key="1">
    <source>
        <dbReference type="ARBA" id="ARBA00011019"/>
    </source>
</evidence>
<evidence type="ECO:0000313" key="5">
    <source>
        <dbReference type="EMBL" id="KAG8239984.1"/>
    </source>
</evidence>
<feature type="non-terminal residue" evidence="5">
    <location>
        <position position="1"/>
    </location>
</feature>
<organism evidence="5 6">
    <name type="scientific">Ladona fulva</name>
    <name type="common">Scarce chaser dragonfly</name>
    <name type="synonym">Libellula fulva</name>
    <dbReference type="NCBI Taxonomy" id="123851"/>
    <lineage>
        <taxon>Eukaryota</taxon>
        <taxon>Metazoa</taxon>
        <taxon>Ecdysozoa</taxon>
        <taxon>Arthropoda</taxon>
        <taxon>Hexapoda</taxon>
        <taxon>Insecta</taxon>
        <taxon>Pterygota</taxon>
        <taxon>Palaeoptera</taxon>
        <taxon>Odonata</taxon>
        <taxon>Epiprocta</taxon>
        <taxon>Anisoptera</taxon>
        <taxon>Libelluloidea</taxon>
        <taxon>Libellulidae</taxon>
        <taxon>Ladona</taxon>
    </lineage>
</organism>
<comment type="function">
    <text evidence="4">PPIases accelerate the folding of proteins. It catalyzes the cis-trans isomerization of proline imidic peptide bonds in oligopeptides.</text>
</comment>
<name>A0A8K0KT62_LADFU</name>
<dbReference type="GO" id="GO:0005737">
    <property type="term" value="C:cytoplasm"/>
    <property type="evidence" value="ECO:0007669"/>
    <property type="project" value="UniProtKB-SubCell"/>
</dbReference>
<dbReference type="InterPro" id="IPR004327">
    <property type="entry name" value="Phstyr_phstse_ac"/>
</dbReference>
<comment type="similarity">
    <text evidence="1 4">Belongs to the PTPA-type PPIase family.</text>
</comment>
<comment type="caution">
    <text evidence="5">The sequence shown here is derived from an EMBL/GenBank/DDBJ whole genome shotgun (WGS) entry which is preliminary data.</text>
</comment>
<keyword evidence="4" id="KW-0697">Rotamase</keyword>
<dbReference type="GO" id="GO:0003755">
    <property type="term" value="F:peptidyl-prolyl cis-trans isomerase activity"/>
    <property type="evidence" value="ECO:0007669"/>
    <property type="project" value="UniProtKB-KW"/>
</dbReference>
<accession>A0A8K0KT62</accession>
<evidence type="ECO:0000256" key="2">
    <source>
        <dbReference type="ARBA" id="ARBA00044786"/>
    </source>
</evidence>
<reference evidence="5" key="1">
    <citation type="submission" date="2013-04" db="EMBL/GenBank/DDBJ databases">
        <authorList>
            <person name="Qu J."/>
            <person name="Murali S.C."/>
            <person name="Bandaranaike D."/>
            <person name="Bellair M."/>
            <person name="Blankenburg K."/>
            <person name="Chao H."/>
            <person name="Dinh H."/>
            <person name="Doddapaneni H."/>
            <person name="Downs B."/>
            <person name="Dugan-Rocha S."/>
            <person name="Elkadiri S."/>
            <person name="Gnanaolivu R.D."/>
            <person name="Hernandez B."/>
            <person name="Javaid M."/>
            <person name="Jayaseelan J.C."/>
            <person name="Lee S."/>
            <person name="Li M."/>
            <person name="Ming W."/>
            <person name="Munidasa M."/>
            <person name="Muniz J."/>
            <person name="Nguyen L."/>
            <person name="Ongeri F."/>
            <person name="Osuji N."/>
            <person name="Pu L.-L."/>
            <person name="Puazo M."/>
            <person name="Qu C."/>
            <person name="Quiroz J."/>
            <person name="Raj R."/>
            <person name="Weissenberger G."/>
            <person name="Xin Y."/>
            <person name="Zou X."/>
            <person name="Han Y."/>
            <person name="Richards S."/>
            <person name="Worley K."/>
            <person name="Muzny D."/>
            <person name="Gibbs R."/>
        </authorList>
    </citation>
    <scope>NUCLEOTIDE SEQUENCE</scope>
    <source>
        <strain evidence="5">Sampled in the wild</strain>
    </source>
</reference>
<evidence type="ECO:0000256" key="3">
    <source>
        <dbReference type="ARBA" id="ARBA00044820"/>
    </source>
</evidence>
<reference evidence="5" key="2">
    <citation type="submission" date="2017-10" db="EMBL/GenBank/DDBJ databases">
        <title>Ladona fulva Genome sequencing and assembly.</title>
        <authorList>
            <person name="Murali S."/>
            <person name="Richards S."/>
            <person name="Bandaranaike D."/>
            <person name="Bellair M."/>
            <person name="Blankenburg K."/>
            <person name="Chao H."/>
            <person name="Dinh H."/>
            <person name="Doddapaneni H."/>
            <person name="Dugan-Rocha S."/>
            <person name="Elkadiri S."/>
            <person name="Gnanaolivu R."/>
            <person name="Hernandez B."/>
            <person name="Skinner E."/>
            <person name="Javaid M."/>
            <person name="Lee S."/>
            <person name="Li M."/>
            <person name="Ming W."/>
            <person name="Munidasa M."/>
            <person name="Muniz J."/>
            <person name="Nguyen L."/>
            <person name="Hughes D."/>
            <person name="Osuji N."/>
            <person name="Pu L.-L."/>
            <person name="Puazo M."/>
            <person name="Qu C."/>
            <person name="Quiroz J."/>
            <person name="Raj R."/>
            <person name="Weissenberger G."/>
            <person name="Xin Y."/>
            <person name="Zou X."/>
            <person name="Han Y."/>
            <person name="Worley K."/>
            <person name="Muzny D."/>
            <person name="Gibbs R."/>
        </authorList>
    </citation>
    <scope>NUCLEOTIDE SEQUENCE</scope>
    <source>
        <strain evidence="5">Sampled in the wild</strain>
    </source>
</reference>
<dbReference type="SUPFAM" id="SSF140984">
    <property type="entry name" value="PTPA-like"/>
    <property type="match status" value="1"/>
</dbReference>
<dbReference type="PANTHER" id="PTHR10012">
    <property type="entry name" value="SERINE/THREONINE-PROTEIN PHOSPHATASE 2A REGULATORY SUBUNIT B"/>
    <property type="match status" value="1"/>
</dbReference>
<gene>
    <name evidence="5" type="ORF">J437_LFUL019479</name>
</gene>
<dbReference type="PANTHER" id="PTHR10012:SF0">
    <property type="entry name" value="SERINE_THREONINE-PROTEIN PHOSPHATASE 2A ACTIVATOR"/>
    <property type="match status" value="1"/>
</dbReference>
<dbReference type="GO" id="GO:0005634">
    <property type="term" value="C:nucleus"/>
    <property type="evidence" value="ECO:0007669"/>
    <property type="project" value="TreeGrafter"/>
</dbReference>
<protein>
    <recommendedName>
        <fullName evidence="2 4">Serine/threonine-protein phosphatase 2A activator</fullName>
        <ecNumber evidence="4">5.2.1.8</ecNumber>
    </recommendedName>
    <alternativeName>
        <fullName evidence="3 4">Phosphotyrosyl phosphatase activator</fullName>
    </alternativeName>
</protein>
<dbReference type="InterPro" id="IPR037218">
    <property type="entry name" value="PTPA_sf"/>
</dbReference>
<dbReference type="EMBL" id="KZ310612">
    <property type="protein sequence ID" value="KAG8239984.1"/>
    <property type="molecule type" value="Genomic_DNA"/>
</dbReference>
<proteinExistence type="inferred from homology"/>
<keyword evidence="6" id="KW-1185">Reference proteome</keyword>
<evidence type="ECO:0000256" key="4">
    <source>
        <dbReference type="RuleBase" id="RU361210"/>
    </source>
</evidence>
<dbReference type="GO" id="GO:0000159">
    <property type="term" value="C:protein phosphatase type 2A complex"/>
    <property type="evidence" value="ECO:0007669"/>
    <property type="project" value="TreeGrafter"/>
</dbReference>
<dbReference type="GO" id="GO:0007052">
    <property type="term" value="P:mitotic spindle organization"/>
    <property type="evidence" value="ECO:0007669"/>
    <property type="project" value="TreeGrafter"/>
</dbReference>
<dbReference type="OrthoDB" id="16120at2759"/>
<dbReference type="Pfam" id="PF03095">
    <property type="entry name" value="PTPA"/>
    <property type="match status" value="1"/>
</dbReference>
<comment type="catalytic activity">
    <reaction evidence="4">
        <text>[protein]-peptidylproline (omega=180) = [protein]-peptidylproline (omega=0)</text>
        <dbReference type="Rhea" id="RHEA:16237"/>
        <dbReference type="Rhea" id="RHEA-COMP:10747"/>
        <dbReference type="Rhea" id="RHEA-COMP:10748"/>
        <dbReference type="ChEBI" id="CHEBI:83833"/>
        <dbReference type="ChEBI" id="CHEBI:83834"/>
        <dbReference type="EC" id="5.2.1.8"/>
    </reaction>
</comment>
<sequence length="108" mass="11978">MKLKSIMSGVVAEDHEFLVPKRAVMSPADMTAWHHSEAYCEYVGFILAMNEAVEGKAISADCVQGAAAKGMVAMLECLDHLVDEIPPIEQPTRFGNHAFRKWHAHVKE</sequence>